<evidence type="ECO:0008006" key="4">
    <source>
        <dbReference type="Google" id="ProtNLM"/>
    </source>
</evidence>
<evidence type="ECO:0000313" key="1">
    <source>
        <dbReference type="EMBL" id="CAB4183482.1"/>
    </source>
</evidence>
<sequence>MTLKPQDLANMYVMFKGMRPLNRWKLPPVEDITFEIDDAMDCLGSYCHDGDKHIITISRAKSSHLATIQKTLCHEIIHMCRGEHPYKYLLHDAYFLRRSTAIALEFGFDPLEL</sequence>
<organism evidence="3">
    <name type="scientific">uncultured Caudovirales phage</name>
    <dbReference type="NCBI Taxonomy" id="2100421"/>
    <lineage>
        <taxon>Viruses</taxon>
        <taxon>Duplodnaviria</taxon>
        <taxon>Heunggongvirae</taxon>
        <taxon>Uroviricota</taxon>
        <taxon>Caudoviricetes</taxon>
        <taxon>Peduoviridae</taxon>
        <taxon>Maltschvirus</taxon>
        <taxon>Maltschvirus maltsch</taxon>
    </lineage>
</organism>
<gene>
    <name evidence="1" type="ORF">UFOVP1103_19</name>
    <name evidence="2" type="ORF">UFOVP1464_45</name>
    <name evidence="3" type="ORF">UFOVP1553_17</name>
</gene>
<dbReference type="EMBL" id="LR798402">
    <property type="protein sequence ID" value="CAB5229299.1"/>
    <property type="molecule type" value="Genomic_DNA"/>
</dbReference>
<proteinExistence type="predicted"/>
<accession>A0A6J7XHD0</accession>
<name>A0A6J7XHD0_9CAUD</name>
<protein>
    <recommendedName>
        <fullName evidence="4">SprT-like</fullName>
    </recommendedName>
</protein>
<evidence type="ECO:0000313" key="2">
    <source>
        <dbReference type="EMBL" id="CAB4214497.1"/>
    </source>
</evidence>
<reference evidence="3" key="1">
    <citation type="submission" date="2020-05" db="EMBL/GenBank/DDBJ databases">
        <authorList>
            <person name="Chiriac C."/>
            <person name="Salcher M."/>
            <person name="Ghai R."/>
            <person name="Kavagutti S V."/>
        </authorList>
    </citation>
    <scope>NUCLEOTIDE SEQUENCE</scope>
</reference>
<dbReference type="EMBL" id="LR797046">
    <property type="protein sequence ID" value="CAB4183482.1"/>
    <property type="molecule type" value="Genomic_DNA"/>
</dbReference>
<evidence type="ECO:0000313" key="3">
    <source>
        <dbReference type="EMBL" id="CAB5229299.1"/>
    </source>
</evidence>
<dbReference type="EMBL" id="LR797402">
    <property type="protein sequence ID" value="CAB4214497.1"/>
    <property type="molecule type" value="Genomic_DNA"/>
</dbReference>